<sequence>MKIKQGKSLPIPECTLGGKRIIAARTTDLLILDCYKDCVHVGRYLMNVETGEYGILRGDIYTAEKLMRAFDRDYWYCSIEIDLEDRDEEIIQEALRSKMRYAPQSAVYLIDEVERNYLSDKRWEKERRREQRIKDLMDSVPEVPEGFEVWAAEAVWKKPYPTYKTDDEYACPSCGKKIAPAMIKGVRHNDVITCACGKDLQIKKRGKKTEKWSRVMLIQETTAGQTVLRYFDIQSIFMGRYQIIVSEAIRIFVSKASLFGGQRIKIYYKQCGKYDDYDGYDEHNPANRTTGDCYLYPAGIGEALKGTDYTKLGRLLSQMASAGIEARYNKIMILHNWPDMIGLIEYLFKGRFYRLMQEELSCHMWSDGTYQGTLDLRGKTIEEIMRIGDRQKINRLRDRNGGELERSWLAYGDETDERISDAFLKFAGQAGLYEKNAGFALGNMSPEQIMNYVQRQQDTSYPGKSASEVITQWRDYLAMCKRLGKRTNDEMVYRPRELKRRHDEAVEAIRKLDMIEEMKRNAEAKERRAKELREKYPGAEEILEEIAPRYEYENAEYKIIVPRHLTDIMSEGNALHHCVGSTDRYFERIRDQETYICFLRRQEEPELPYYTIEVEPGGTIRQHRGMYDEEPNIEEIRGFLREWQRVLKKRLHSKDWKLAAESKVKREKNLEELRKANNERVLKGLAEDFMEAV</sequence>
<feature type="coiled-coil region" evidence="1">
    <location>
        <begin position="505"/>
        <end position="542"/>
    </location>
</feature>
<keyword evidence="1" id="KW-0175">Coiled coil</keyword>
<name>A0A8S5NTA7_9CAUD</name>
<dbReference type="Pfam" id="PF14284">
    <property type="entry name" value="PcfJ"/>
    <property type="match status" value="1"/>
</dbReference>
<proteinExistence type="predicted"/>
<protein>
    <submittedName>
        <fullName evidence="2">PcfJ like protein</fullName>
    </submittedName>
</protein>
<evidence type="ECO:0000256" key="1">
    <source>
        <dbReference type="SAM" id="Coils"/>
    </source>
</evidence>
<reference evidence="2" key="1">
    <citation type="journal article" date="2021" name="Proc. Natl. Acad. Sci. U.S.A.">
        <title>A Catalog of Tens of Thousands of Viruses from Human Metagenomes Reveals Hidden Associations with Chronic Diseases.</title>
        <authorList>
            <person name="Tisza M.J."/>
            <person name="Buck C.B."/>
        </authorList>
    </citation>
    <scope>NUCLEOTIDE SEQUENCE</scope>
    <source>
        <strain evidence="2">Ct1TR2</strain>
    </source>
</reference>
<organism evidence="2">
    <name type="scientific">Siphoviridae sp. ct1TR2</name>
    <dbReference type="NCBI Taxonomy" id="2825309"/>
    <lineage>
        <taxon>Viruses</taxon>
        <taxon>Duplodnaviria</taxon>
        <taxon>Heunggongvirae</taxon>
        <taxon>Uroviricota</taxon>
        <taxon>Caudoviricetes</taxon>
    </lineage>
</organism>
<evidence type="ECO:0000313" key="2">
    <source>
        <dbReference type="EMBL" id="DAD97636.1"/>
    </source>
</evidence>
<dbReference type="EMBL" id="BK015245">
    <property type="protein sequence ID" value="DAD97636.1"/>
    <property type="molecule type" value="Genomic_DNA"/>
</dbReference>
<accession>A0A8S5NTA7</accession>
<dbReference type="InterPro" id="IPR025586">
    <property type="entry name" value="PcfJ"/>
</dbReference>